<evidence type="ECO:0000256" key="5">
    <source>
        <dbReference type="ARBA" id="ARBA00048542"/>
    </source>
</evidence>
<proteinExistence type="inferred from homology"/>
<comment type="function">
    <text evidence="6">Also exhibits azoreductase activity. Catalyzes the reductive cleavage of the azo bond in aromatic azo compounds to the corresponding amines.</text>
</comment>
<dbReference type="GO" id="GO:0016652">
    <property type="term" value="F:oxidoreductase activity, acting on NAD(P)H as acceptor"/>
    <property type="evidence" value="ECO:0007669"/>
    <property type="project" value="UniProtKB-UniRule"/>
</dbReference>
<keyword evidence="9" id="KW-1185">Reference proteome</keyword>
<comment type="similarity">
    <text evidence="6">Belongs to the azoreductase type 1 family.</text>
</comment>
<dbReference type="PANTHER" id="PTHR43741">
    <property type="entry name" value="FMN-DEPENDENT NADH-AZOREDUCTASE 1"/>
    <property type="match status" value="1"/>
</dbReference>
<dbReference type="GO" id="GO:0010181">
    <property type="term" value="F:FMN binding"/>
    <property type="evidence" value="ECO:0007669"/>
    <property type="project" value="UniProtKB-UniRule"/>
</dbReference>
<dbReference type="NCBIfam" id="NF010075">
    <property type="entry name" value="PRK13556.1"/>
    <property type="match status" value="1"/>
</dbReference>
<feature type="binding site" evidence="6">
    <location>
        <begin position="17"/>
        <end position="19"/>
    </location>
    <ligand>
        <name>FMN</name>
        <dbReference type="ChEBI" id="CHEBI:58210"/>
    </ligand>
</feature>
<dbReference type="PANTHER" id="PTHR43741:SF7">
    <property type="entry name" value="FMN-DEPENDENT NADH:QUINONE OXIDOREDUCTASE"/>
    <property type="match status" value="1"/>
</dbReference>
<dbReference type="GeneID" id="87618673"/>
<dbReference type="Proteomes" id="UP000288024">
    <property type="component" value="Unassembled WGS sequence"/>
</dbReference>
<dbReference type="InterPro" id="IPR050104">
    <property type="entry name" value="FMN-dep_NADH:Q_OxRdtase_AzoR1"/>
</dbReference>
<feature type="domain" description="Flavodoxin-like fold" evidence="7">
    <location>
        <begin position="3"/>
        <end position="205"/>
    </location>
</feature>
<feature type="binding site" evidence="6">
    <location>
        <begin position="102"/>
        <end position="105"/>
    </location>
    <ligand>
        <name>FMN</name>
        <dbReference type="ChEBI" id="CHEBI:58210"/>
    </ligand>
</feature>
<keyword evidence="4 6" id="KW-0520">NAD</keyword>
<evidence type="ECO:0000259" key="7">
    <source>
        <dbReference type="Pfam" id="PF02525"/>
    </source>
</evidence>
<dbReference type="GO" id="GO:0016655">
    <property type="term" value="F:oxidoreductase activity, acting on NAD(P)H, quinone or similar compound as acceptor"/>
    <property type="evidence" value="ECO:0007669"/>
    <property type="project" value="InterPro"/>
</dbReference>
<dbReference type="InterPro" id="IPR023048">
    <property type="entry name" value="NADH:quinone_OxRdtase_FMN_depd"/>
</dbReference>
<dbReference type="InterPro" id="IPR003680">
    <property type="entry name" value="Flavodoxin_fold"/>
</dbReference>
<dbReference type="GO" id="GO:0009055">
    <property type="term" value="F:electron transfer activity"/>
    <property type="evidence" value="ECO:0007669"/>
    <property type="project" value="UniProtKB-UniRule"/>
</dbReference>
<dbReference type="HAMAP" id="MF_01216">
    <property type="entry name" value="Azoreductase_type1"/>
    <property type="match status" value="1"/>
</dbReference>
<organism evidence="8 9">
    <name type="scientific">Niallia taxi</name>
    <dbReference type="NCBI Taxonomy" id="2499688"/>
    <lineage>
        <taxon>Bacteria</taxon>
        <taxon>Bacillati</taxon>
        <taxon>Bacillota</taxon>
        <taxon>Bacilli</taxon>
        <taxon>Bacillales</taxon>
        <taxon>Bacillaceae</taxon>
        <taxon>Niallia</taxon>
    </lineage>
</organism>
<sequence>MANILYITANPYDETTSYSMAVGREFIETYKKLNPEDNIVHLDLYEAEIPYLDRDVFNGWEKLKAGTPFEKLSHSERLKTGRLAELGGQFLLADKYVFVNPMWNFSIPAVMKTYIDAVTVSGKTFKYTKEGSVGLLKGKKAFHIQSSGDIYSYGSEAKNEMSNRYLEVMMNFFEVSSFESIIIEGQQRFPEKAEEIKAKALFQAQEAAAKF</sequence>
<comment type="subunit">
    <text evidence="6">Homodimer.</text>
</comment>
<dbReference type="Pfam" id="PF02525">
    <property type="entry name" value="Flavodoxin_2"/>
    <property type="match status" value="1"/>
</dbReference>
<comment type="caution">
    <text evidence="8">The sequence shown here is derived from an EMBL/GenBank/DDBJ whole genome shotgun (WGS) entry which is preliminary data.</text>
</comment>
<protein>
    <recommendedName>
        <fullName evidence="6">FMN dependent NADH:quinone oxidoreductase</fullName>
        <ecNumber evidence="6">1.6.5.-</ecNumber>
    </recommendedName>
    <alternativeName>
        <fullName evidence="6">Azo-dye reductase</fullName>
    </alternativeName>
    <alternativeName>
        <fullName evidence="6">FMN-dependent NADH-azo compound oxidoreductase</fullName>
    </alternativeName>
    <alternativeName>
        <fullName evidence="6">FMN-dependent NADH-azoreductase</fullName>
        <ecNumber evidence="6">1.7.1.17</ecNumber>
    </alternativeName>
</protein>
<evidence type="ECO:0000256" key="2">
    <source>
        <dbReference type="ARBA" id="ARBA00022643"/>
    </source>
</evidence>
<dbReference type="EMBL" id="RZTZ01000008">
    <property type="protein sequence ID" value="RVT59857.1"/>
    <property type="molecule type" value="Genomic_DNA"/>
</dbReference>
<comment type="catalytic activity">
    <reaction evidence="6">
        <text>2 a quinone + NADH + H(+) = 2 a 1,4-benzosemiquinone + NAD(+)</text>
        <dbReference type="Rhea" id="RHEA:65952"/>
        <dbReference type="ChEBI" id="CHEBI:15378"/>
        <dbReference type="ChEBI" id="CHEBI:57540"/>
        <dbReference type="ChEBI" id="CHEBI:57945"/>
        <dbReference type="ChEBI" id="CHEBI:132124"/>
        <dbReference type="ChEBI" id="CHEBI:134225"/>
    </reaction>
</comment>
<evidence type="ECO:0000313" key="9">
    <source>
        <dbReference type="Proteomes" id="UP000288024"/>
    </source>
</evidence>
<evidence type="ECO:0000256" key="3">
    <source>
        <dbReference type="ARBA" id="ARBA00023002"/>
    </source>
</evidence>
<keyword evidence="3 6" id="KW-0560">Oxidoreductase</keyword>
<evidence type="ECO:0000256" key="4">
    <source>
        <dbReference type="ARBA" id="ARBA00023027"/>
    </source>
</evidence>
<gene>
    <name evidence="6" type="primary">azoR</name>
    <name evidence="8" type="ORF">EM808_18225</name>
</gene>
<accession>A0A437K7R2</accession>
<dbReference type="SUPFAM" id="SSF52218">
    <property type="entry name" value="Flavoproteins"/>
    <property type="match status" value="1"/>
</dbReference>
<dbReference type="Gene3D" id="3.40.50.360">
    <property type="match status" value="1"/>
</dbReference>
<evidence type="ECO:0000256" key="6">
    <source>
        <dbReference type="HAMAP-Rule" id="MF_01216"/>
    </source>
</evidence>
<dbReference type="InterPro" id="IPR029039">
    <property type="entry name" value="Flavoprotein-like_sf"/>
</dbReference>
<evidence type="ECO:0000313" key="8">
    <source>
        <dbReference type="EMBL" id="RVT59857.1"/>
    </source>
</evidence>
<reference evidence="8 9" key="1">
    <citation type="submission" date="2019-01" db="EMBL/GenBank/DDBJ databases">
        <title>Bacillus sp. M5HDSG1-1, whole genome shotgun sequence.</title>
        <authorList>
            <person name="Tuo L."/>
        </authorList>
    </citation>
    <scope>NUCLEOTIDE SEQUENCE [LARGE SCALE GENOMIC DNA]</scope>
    <source>
        <strain evidence="8 9">M5HDSG1-1</strain>
    </source>
</reference>
<comment type="catalytic activity">
    <reaction evidence="5">
        <text>N,N-dimethyl-1,4-phenylenediamine + anthranilate + 2 NAD(+) = 2-(4-dimethylaminophenyl)diazenylbenzoate + 2 NADH + 2 H(+)</text>
        <dbReference type="Rhea" id="RHEA:55872"/>
        <dbReference type="ChEBI" id="CHEBI:15378"/>
        <dbReference type="ChEBI" id="CHEBI:15783"/>
        <dbReference type="ChEBI" id="CHEBI:16567"/>
        <dbReference type="ChEBI" id="CHEBI:57540"/>
        <dbReference type="ChEBI" id="CHEBI:57945"/>
        <dbReference type="ChEBI" id="CHEBI:71579"/>
        <dbReference type="EC" id="1.7.1.17"/>
    </reaction>
    <physiologicalReaction direction="right-to-left" evidence="5">
        <dbReference type="Rhea" id="RHEA:55874"/>
    </physiologicalReaction>
</comment>
<evidence type="ECO:0000256" key="1">
    <source>
        <dbReference type="ARBA" id="ARBA00022630"/>
    </source>
</evidence>
<comment type="cofactor">
    <cofactor evidence="6">
        <name>FMN</name>
        <dbReference type="ChEBI" id="CHEBI:58210"/>
    </cofactor>
    <text evidence="6">Binds 1 FMN per subunit.</text>
</comment>
<keyword evidence="1 6" id="KW-0285">Flavoprotein</keyword>
<dbReference type="EC" id="1.7.1.17" evidence="6"/>
<comment type="caution">
    <text evidence="6">Lacks conserved residue(s) required for the propagation of feature annotation.</text>
</comment>
<comment type="function">
    <text evidence="6">Quinone reductase that provides resistance to thiol-specific stress caused by electrophilic quinones.</text>
</comment>
<dbReference type="EC" id="1.6.5.-" evidence="6"/>
<keyword evidence="2 6" id="KW-0288">FMN</keyword>
<name>A0A437K7R2_9BACI</name>
<dbReference type="AlphaFoldDB" id="A0A437K7R2"/>
<dbReference type="RefSeq" id="WP_127739636.1">
    <property type="nucleotide sequence ID" value="NZ_CAJCKN010000082.1"/>
</dbReference>